<dbReference type="GO" id="GO:0003725">
    <property type="term" value="F:double-stranded RNA binding"/>
    <property type="evidence" value="ECO:0007669"/>
    <property type="project" value="InterPro"/>
</dbReference>
<evidence type="ECO:0000256" key="2">
    <source>
        <dbReference type="ARBA" id="ARBA00007663"/>
    </source>
</evidence>
<evidence type="ECO:0000256" key="1">
    <source>
        <dbReference type="ARBA" id="ARBA00004496"/>
    </source>
</evidence>
<keyword evidence="5" id="KW-0808">Transferase</keyword>
<dbReference type="GO" id="GO:0008033">
    <property type="term" value="P:tRNA processing"/>
    <property type="evidence" value="ECO:0007669"/>
    <property type="project" value="UniProtKB-KW"/>
</dbReference>
<dbReference type="InterPro" id="IPR050156">
    <property type="entry name" value="TC-AMP_synthase_SUA5"/>
</dbReference>
<keyword evidence="4" id="KW-0963">Cytoplasm</keyword>
<dbReference type="AlphaFoldDB" id="A0A1U7NEQ6"/>
<dbReference type="Gene3D" id="3.90.870.10">
    <property type="entry name" value="DHBP synthase"/>
    <property type="match status" value="1"/>
</dbReference>
<evidence type="ECO:0000256" key="6">
    <source>
        <dbReference type="ARBA" id="ARBA00022694"/>
    </source>
</evidence>
<evidence type="ECO:0000256" key="5">
    <source>
        <dbReference type="ARBA" id="ARBA00022679"/>
    </source>
</evidence>
<comment type="subcellular location">
    <subcellularLocation>
        <location evidence="1">Cytoplasm</location>
    </subcellularLocation>
</comment>
<evidence type="ECO:0000256" key="3">
    <source>
        <dbReference type="ARBA" id="ARBA00012584"/>
    </source>
</evidence>
<evidence type="ECO:0000256" key="4">
    <source>
        <dbReference type="ARBA" id="ARBA00022490"/>
    </source>
</evidence>
<evidence type="ECO:0000256" key="9">
    <source>
        <dbReference type="ARBA" id="ARBA00022840"/>
    </source>
</evidence>
<sequence>MKRYTDSQLPEAAKDLLDHKILLLPTDTVYGAGVVYGELDDLHNLKHIKHRPETKPIPFMVASAKMIEQIAILDDRSRKIISTFLPGPLTLILKRKEIVPAEYTNGMDTIAVRIPDAPNLLEVIEMTGRPLLVSSANESGKPAALNIKEAIEALPHAYGILEGICSNQQASTILDCTKPELQILRPGPLSLEDIQTEL</sequence>
<dbReference type="GO" id="GO:0005737">
    <property type="term" value="C:cytoplasm"/>
    <property type="evidence" value="ECO:0007669"/>
    <property type="project" value="UniProtKB-SubCell"/>
</dbReference>
<dbReference type="GO" id="GO:0061710">
    <property type="term" value="F:L-threonylcarbamoyladenylate synthase"/>
    <property type="evidence" value="ECO:0007669"/>
    <property type="project" value="UniProtKB-EC"/>
</dbReference>
<dbReference type="GO" id="GO:0006450">
    <property type="term" value="P:regulation of translational fidelity"/>
    <property type="evidence" value="ECO:0007669"/>
    <property type="project" value="TreeGrafter"/>
</dbReference>
<protein>
    <recommendedName>
        <fullName evidence="10">L-threonylcarbamoyladenylate synthase</fullName>
        <ecNumber evidence="3">2.7.7.87</ecNumber>
    </recommendedName>
    <alternativeName>
        <fullName evidence="10">L-threonylcarbamoyladenylate synthase</fullName>
    </alternativeName>
</protein>
<gene>
    <name evidence="13" type="ORF">BO222_08755</name>
</gene>
<proteinExistence type="inferred from homology"/>
<evidence type="ECO:0000256" key="10">
    <source>
        <dbReference type="ARBA" id="ARBA00029774"/>
    </source>
</evidence>
<dbReference type="Pfam" id="PF01300">
    <property type="entry name" value="Sua5_yciO_yrdC"/>
    <property type="match status" value="1"/>
</dbReference>
<dbReference type="GO" id="GO:0005524">
    <property type="term" value="F:ATP binding"/>
    <property type="evidence" value="ECO:0007669"/>
    <property type="project" value="UniProtKB-KW"/>
</dbReference>
<comment type="similarity">
    <text evidence="2">Belongs to the SUA5 family.</text>
</comment>
<dbReference type="GeneID" id="82203253"/>
<dbReference type="EC" id="2.7.7.87" evidence="3"/>
<reference evidence="13 14" key="1">
    <citation type="submission" date="2016-11" db="EMBL/GenBank/DDBJ databases">
        <title>Description of two novel members of the family Erysipelotrichaceae: Ileibacterium lipovorans gen. nov., sp. nov. and Dubosiella newyorkensis, gen. nov., sp. nov.</title>
        <authorList>
            <person name="Cox L.M."/>
            <person name="Sohn J."/>
            <person name="Tyrrell K.L."/>
            <person name="Citron D.M."/>
            <person name="Lawson P.A."/>
            <person name="Patel N.B."/>
            <person name="Iizumi T."/>
            <person name="Perez-Perez G.I."/>
            <person name="Goldstein E.J."/>
            <person name="Blaser M.J."/>
        </authorList>
    </citation>
    <scope>NUCLEOTIDE SEQUENCE [LARGE SCALE GENOMIC DNA]</scope>
    <source>
        <strain evidence="13 14">NYU-BL-A3</strain>
    </source>
</reference>
<evidence type="ECO:0000313" key="14">
    <source>
        <dbReference type="Proteomes" id="UP000186341"/>
    </source>
</evidence>
<dbReference type="Proteomes" id="UP000186341">
    <property type="component" value="Unassembled WGS sequence"/>
</dbReference>
<keyword evidence="6" id="KW-0819">tRNA processing</keyword>
<evidence type="ECO:0000256" key="7">
    <source>
        <dbReference type="ARBA" id="ARBA00022695"/>
    </source>
</evidence>
<dbReference type="NCBIfam" id="TIGR00057">
    <property type="entry name" value="L-threonylcarbamoyladenylate synthase"/>
    <property type="match status" value="1"/>
</dbReference>
<dbReference type="PANTHER" id="PTHR17490:SF16">
    <property type="entry name" value="THREONYLCARBAMOYL-AMP SYNTHASE"/>
    <property type="match status" value="1"/>
</dbReference>
<name>A0A1U7NEQ6_9FIRM</name>
<dbReference type="RefSeq" id="WP_075820271.1">
    <property type="nucleotide sequence ID" value="NZ_CAJUTZ010000031.1"/>
</dbReference>
<dbReference type="InterPro" id="IPR017945">
    <property type="entry name" value="DHBP_synth_RibB-like_a/b_dom"/>
</dbReference>
<organism evidence="13 14">
    <name type="scientific">Ileibacterium valens</name>
    <dbReference type="NCBI Taxonomy" id="1862668"/>
    <lineage>
        <taxon>Bacteria</taxon>
        <taxon>Bacillati</taxon>
        <taxon>Bacillota</taxon>
        <taxon>Erysipelotrichia</taxon>
        <taxon>Erysipelotrichales</taxon>
        <taxon>Erysipelotrichaceae</taxon>
        <taxon>Ileibacterium</taxon>
    </lineage>
</organism>
<dbReference type="PROSITE" id="PS51163">
    <property type="entry name" value="YRDC"/>
    <property type="match status" value="1"/>
</dbReference>
<dbReference type="InterPro" id="IPR006070">
    <property type="entry name" value="Sua5-like_dom"/>
</dbReference>
<evidence type="ECO:0000313" key="13">
    <source>
        <dbReference type="EMBL" id="OLU38240.1"/>
    </source>
</evidence>
<feature type="domain" description="YrdC-like" evidence="12">
    <location>
        <begin position="6"/>
        <end position="189"/>
    </location>
</feature>
<dbReference type="SUPFAM" id="SSF55821">
    <property type="entry name" value="YrdC/RibB"/>
    <property type="match status" value="1"/>
</dbReference>
<keyword evidence="7" id="KW-0548">Nucleotidyltransferase</keyword>
<dbReference type="PANTHER" id="PTHR17490">
    <property type="entry name" value="SUA5"/>
    <property type="match status" value="1"/>
</dbReference>
<comment type="catalytic activity">
    <reaction evidence="11">
        <text>L-threonine + hydrogencarbonate + ATP = L-threonylcarbamoyladenylate + diphosphate + H2O</text>
        <dbReference type="Rhea" id="RHEA:36407"/>
        <dbReference type="ChEBI" id="CHEBI:15377"/>
        <dbReference type="ChEBI" id="CHEBI:17544"/>
        <dbReference type="ChEBI" id="CHEBI:30616"/>
        <dbReference type="ChEBI" id="CHEBI:33019"/>
        <dbReference type="ChEBI" id="CHEBI:57926"/>
        <dbReference type="ChEBI" id="CHEBI:73682"/>
        <dbReference type="EC" id="2.7.7.87"/>
    </reaction>
</comment>
<evidence type="ECO:0000256" key="11">
    <source>
        <dbReference type="ARBA" id="ARBA00048366"/>
    </source>
</evidence>
<keyword evidence="14" id="KW-1185">Reference proteome</keyword>
<dbReference type="GO" id="GO:0000049">
    <property type="term" value="F:tRNA binding"/>
    <property type="evidence" value="ECO:0007669"/>
    <property type="project" value="TreeGrafter"/>
</dbReference>
<keyword evidence="8" id="KW-0547">Nucleotide-binding</keyword>
<evidence type="ECO:0000259" key="12">
    <source>
        <dbReference type="PROSITE" id="PS51163"/>
    </source>
</evidence>
<dbReference type="EMBL" id="MPJW01000173">
    <property type="protein sequence ID" value="OLU38240.1"/>
    <property type="molecule type" value="Genomic_DNA"/>
</dbReference>
<keyword evidence="9" id="KW-0067">ATP-binding</keyword>
<dbReference type="OrthoDB" id="9814580at2"/>
<accession>A0A1U7NEQ6</accession>
<evidence type="ECO:0000256" key="8">
    <source>
        <dbReference type="ARBA" id="ARBA00022741"/>
    </source>
</evidence>
<comment type="caution">
    <text evidence="13">The sequence shown here is derived from an EMBL/GenBank/DDBJ whole genome shotgun (WGS) entry which is preliminary data.</text>
</comment>